<reference evidence="7" key="1">
    <citation type="submission" date="2022-10" db="EMBL/GenBank/DDBJ databases">
        <title>Hoeflea sp. G2-23, isolated from marine algae.</title>
        <authorList>
            <person name="Kristyanto S."/>
            <person name="Kim J.M."/>
            <person name="Jeon C.O."/>
        </authorList>
    </citation>
    <scope>NUCLEOTIDE SEQUENCE</scope>
    <source>
        <strain evidence="7">G2-23</strain>
    </source>
</reference>
<dbReference type="CDD" id="cd06579">
    <property type="entry name" value="TM_PBP1_transp_AraH_like"/>
    <property type="match status" value="1"/>
</dbReference>
<dbReference type="PANTHER" id="PTHR32196">
    <property type="entry name" value="ABC TRANSPORTER PERMEASE PROTEIN YPHD-RELATED-RELATED"/>
    <property type="match status" value="1"/>
</dbReference>
<dbReference type="Pfam" id="PF02653">
    <property type="entry name" value="BPD_transp_2"/>
    <property type="match status" value="1"/>
</dbReference>
<dbReference type="RefSeq" id="WP_267654089.1">
    <property type="nucleotide sequence ID" value="NZ_JAOVZR010000001.1"/>
</dbReference>
<comment type="subcellular location">
    <subcellularLocation>
        <location evidence="1">Cell membrane</location>
        <topology evidence="1">Multi-pass membrane protein</topology>
    </subcellularLocation>
</comment>
<dbReference type="InterPro" id="IPR001851">
    <property type="entry name" value="ABC_transp_permease"/>
</dbReference>
<evidence type="ECO:0000256" key="2">
    <source>
        <dbReference type="ARBA" id="ARBA00022475"/>
    </source>
</evidence>
<evidence type="ECO:0000256" key="5">
    <source>
        <dbReference type="ARBA" id="ARBA00023136"/>
    </source>
</evidence>
<feature type="transmembrane region" description="Helical" evidence="6">
    <location>
        <begin position="81"/>
        <end position="98"/>
    </location>
</feature>
<dbReference type="EMBL" id="JAOVZR010000001">
    <property type="protein sequence ID" value="MCY0148530.1"/>
    <property type="molecule type" value="Genomic_DNA"/>
</dbReference>
<feature type="transmembrane region" description="Helical" evidence="6">
    <location>
        <begin position="166"/>
        <end position="193"/>
    </location>
</feature>
<keyword evidence="8" id="KW-1185">Reference proteome</keyword>
<organism evidence="7 8">
    <name type="scientific">Hoeflea algicola</name>
    <dbReference type="NCBI Taxonomy" id="2983763"/>
    <lineage>
        <taxon>Bacteria</taxon>
        <taxon>Pseudomonadati</taxon>
        <taxon>Pseudomonadota</taxon>
        <taxon>Alphaproteobacteria</taxon>
        <taxon>Hyphomicrobiales</taxon>
        <taxon>Rhizobiaceae</taxon>
        <taxon>Hoeflea</taxon>
    </lineage>
</organism>
<protein>
    <submittedName>
        <fullName evidence="7">ABC transporter permease</fullName>
    </submittedName>
</protein>
<evidence type="ECO:0000256" key="3">
    <source>
        <dbReference type="ARBA" id="ARBA00022692"/>
    </source>
</evidence>
<feature type="transmembrane region" description="Helical" evidence="6">
    <location>
        <begin position="226"/>
        <end position="243"/>
    </location>
</feature>
<sequence length="331" mass="34549">MQKLEYGGAMMASLRKQWRDIPPVLWVLLAMAVVSYPLTEAFGRTGGFSVQFLLNVVERSVTLAIVAVGQTFVILVGSIDLSVAFVISLSAVMASYLMQGSATMILVAVPAVLLMGAGIGWLNGFLVTKGKVNPLIATLGVGLIIQGILSTSFQNFAGSVPDSYQIIAYGSVLGVPNSFFLLLAVAAGAVFVLRKTKFGAHIYAVGGNNEAARLSGIDTGRTMRRAHLIAGLLAALAGLFLTSRLGSGAPWVGPDGIYDLESIAAVVIGGTILAGGRGGVFGTIIGVLIFGLIDSLFNQLGIDPYLKQVLRGLIIVLAVAAYSMRSKEEVA</sequence>
<dbReference type="Proteomes" id="UP001073227">
    <property type="component" value="Unassembled WGS sequence"/>
</dbReference>
<evidence type="ECO:0000256" key="1">
    <source>
        <dbReference type="ARBA" id="ARBA00004651"/>
    </source>
</evidence>
<keyword evidence="3 6" id="KW-0812">Transmembrane</keyword>
<keyword evidence="5 6" id="KW-0472">Membrane</keyword>
<evidence type="ECO:0000313" key="7">
    <source>
        <dbReference type="EMBL" id="MCY0148530.1"/>
    </source>
</evidence>
<feature type="transmembrane region" description="Helical" evidence="6">
    <location>
        <begin position="104"/>
        <end position="123"/>
    </location>
</feature>
<evidence type="ECO:0000256" key="6">
    <source>
        <dbReference type="SAM" id="Phobius"/>
    </source>
</evidence>
<feature type="transmembrane region" description="Helical" evidence="6">
    <location>
        <begin position="135"/>
        <end position="154"/>
    </location>
</feature>
<name>A0ABT3Z9R4_9HYPH</name>
<proteinExistence type="predicted"/>
<feature type="transmembrane region" description="Helical" evidence="6">
    <location>
        <begin position="263"/>
        <end position="293"/>
    </location>
</feature>
<comment type="caution">
    <text evidence="7">The sequence shown here is derived from an EMBL/GenBank/DDBJ whole genome shotgun (WGS) entry which is preliminary data.</text>
</comment>
<keyword evidence="2" id="KW-1003">Cell membrane</keyword>
<evidence type="ECO:0000256" key="4">
    <source>
        <dbReference type="ARBA" id="ARBA00022989"/>
    </source>
</evidence>
<gene>
    <name evidence="7" type="ORF">OEG84_12595</name>
</gene>
<keyword evidence="4 6" id="KW-1133">Transmembrane helix</keyword>
<evidence type="ECO:0000313" key="8">
    <source>
        <dbReference type="Proteomes" id="UP001073227"/>
    </source>
</evidence>
<accession>A0ABT3Z9R4</accession>
<feature type="transmembrane region" description="Helical" evidence="6">
    <location>
        <begin position="21"/>
        <end position="39"/>
    </location>
</feature>
<feature type="transmembrane region" description="Helical" evidence="6">
    <location>
        <begin position="59"/>
        <end position="76"/>
    </location>
</feature>